<dbReference type="AlphaFoldDB" id="A0A9Q0MEK0"/>
<accession>A0A9Q0MEK0</accession>
<sequence>MKGFSRRAQRKQERLEKKQKRNHFFQQKKNKVSTENFNKPQIVDSNDPENVKRKRKPKSNKPKRSRIEVERDRRQIREEEKSIKKYEKLLKLKTYTKRKRLPKSFYLDGLGELIEICDGKQYENRLELDDDIDIDDAIRNPKKYKTTTKLNDDVSDLDDDVENEEMSEMEDGFTDEEHVGEDSVEEDDESSDEIVLQPKKKTRTFNKDGNYEDIYGFIRDKDGNIVKSTETNCKQINTISTKDQFLNAEVIVDEPLQRRLRGLLNRLTSDNIKVISKEIMNLYKTNSRAVVNQGILNCLEKTIFNVEYNVPSKLVSELSLLIAILYSEMGEEVGAFFIHIAICRFDQLCKEPKKWNSSKQIDNLIVFILNIYTTGLMDSAIVYDILDRLCEQIANEKAIELIDMALKASGFLLRKDDPLKMKTLILSIQQLTSTIDLDGLSGTRIKFILDSLTAIKNNNLSKLKISEPVVMNELIESTMKATIKKNRVPFIPGQYATVIQSAHWFSFTKTIIPLESINAKHDNDEDQEPTIIDDQQIDYRLRDQLCRALRINTPLRKDLFTALLQCNDYIDATSKLIRIGKKQFSEVINVVLHVALNEKKYNPFYYHLLQHLTTCDRKYKLALDFAIRDKISQAETLSNLCRNNLSKLIFNLLKGSALSITCLKVVQFSDMNEIYVDLIRKIMEPLFSECDDATIESILSKIPKKDSFASAIKLFISCFMSSDSKNRLSSVKQLQFKLKI</sequence>
<protein>
    <recommendedName>
        <fullName evidence="5">MI domain-containing protein</fullName>
    </recommendedName>
</protein>
<feature type="compositionally biased region" description="Acidic residues" evidence="4">
    <location>
        <begin position="182"/>
        <end position="192"/>
    </location>
</feature>
<dbReference type="InterPro" id="IPR050781">
    <property type="entry name" value="CWC22_splicing_factor"/>
</dbReference>
<feature type="domain" description="MI" evidence="5">
    <location>
        <begin position="554"/>
        <end position="668"/>
    </location>
</feature>
<evidence type="ECO:0000256" key="2">
    <source>
        <dbReference type="ARBA" id="ARBA00006856"/>
    </source>
</evidence>
<dbReference type="InterPro" id="IPR003890">
    <property type="entry name" value="MIF4G-like_typ-3"/>
</dbReference>
<comment type="similarity">
    <text evidence="2">Belongs to the CWC22 family.</text>
</comment>
<dbReference type="SMART" id="SM00543">
    <property type="entry name" value="MIF4G"/>
    <property type="match status" value="1"/>
</dbReference>
<dbReference type="GO" id="GO:0005730">
    <property type="term" value="C:nucleolus"/>
    <property type="evidence" value="ECO:0007669"/>
    <property type="project" value="UniProtKB-SubCell"/>
</dbReference>
<evidence type="ECO:0000313" key="6">
    <source>
        <dbReference type="EMBL" id="KAJ6224074.1"/>
    </source>
</evidence>
<feature type="compositionally biased region" description="Basic residues" evidence="4">
    <location>
        <begin position="17"/>
        <end position="31"/>
    </location>
</feature>
<dbReference type="GO" id="GO:0042274">
    <property type="term" value="P:ribosomal small subunit biogenesis"/>
    <property type="evidence" value="ECO:0007669"/>
    <property type="project" value="TreeGrafter"/>
</dbReference>
<name>A0A9Q0MEK0_BLOTA</name>
<dbReference type="Pfam" id="PF02854">
    <property type="entry name" value="MIF4G"/>
    <property type="match status" value="1"/>
</dbReference>
<dbReference type="PROSITE" id="PS51366">
    <property type="entry name" value="MI"/>
    <property type="match status" value="1"/>
</dbReference>
<proteinExistence type="inferred from homology"/>
<comment type="caution">
    <text evidence="6">The sequence shown here is derived from an EMBL/GenBank/DDBJ whole genome shotgun (WGS) entry which is preliminary data.</text>
</comment>
<dbReference type="Proteomes" id="UP001142055">
    <property type="component" value="Chromosome 1"/>
</dbReference>
<dbReference type="PANTHER" id="PTHR18034:SF4">
    <property type="entry name" value="NUCLEOLAR MIF4G DOMAIN-CONTAINING PROTEIN 1"/>
    <property type="match status" value="1"/>
</dbReference>
<evidence type="ECO:0000259" key="5">
    <source>
        <dbReference type="PROSITE" id="PS51366"/>
    </source>
</evidence>
<feature type="compositionally biased region" description="Basic and acidic residues" evidence="4">
    <location>
        <begin position="65"/>
        <end position="75"/>
    </location>
</feature>
<keyword evidence="3" id="KW-0539">Nucleus</keyword>
<dbReference type="OMA" id="FMVDILN"/>
<dbReference type="SUPFAM" id="SSF48371">
    <property type="entry name" value="ARM repeat"/>
    <property type="match status" value="1"/>
</dbReference>
<feature type="region of interest" description="Disordered" evidence="4">
    <location>
        <begin position="162"/>
        <end position="194"/>
    </location>
</feature>
<organism evidence="6 7">
    <name type="scientific">Blomia tropicalis</name>
    <name type="common">Mite</name>
    <dbReference type="NCBI Taxonomy" id="40697"/>
    <lineage>
        <taxon>Eukaryota</taxon>
        <taxon>Metazoa</taxon>
        <taxon>Ecdysozoa</taxon>
        <taxon>Arthropoda</taxon>
        <taxon>Chelicerata</taxon>
        <taxon>Arachnida</taxon>
        <taxon>Acari</taxon>
        <taxon>Acariformes</taxon>
        <taxon>Sarcoptiformes</taxon>
        <taxon>Astigmata</taxon>
        <taxon>Glycyphagoidea</taxon>
        <taxon>Echimyopodidae</taxon>
        <taxon>Blomia</taxon>
    </lineage>
</organism>
<comment type="subcellular location">
    <subcellularLocation>
        <location evidence="1">Nucleus</location>
        <location evidence="1">Nucleolus</location>
    </subcellularLocation>
</comment>
<feature type="compositionally biased region" description="Acidic residues" evidence="4">
    <location>
        <begin position="162"/>
        <end position="174"/>
    </location>
</feature>
<dbReference type="GO" id="GO:0003723">
    <property type="term" value="F:RNA binding"/>
    <property type="evidence" value="ECO:0007669"/>
    <property type="project" value="InterPro"/>
</dbReference>
<feature type="compositionally biased region" description="Basic residues" evidence="4">
    <location>
        <begin position="52"/>
        <end position="64"/>
    </location>
</feature>
<evidence type="ECO:0000313" key="7">
    <source>
        <dbReference type="Proteomes" id="UP001142055"/>
    </source>
</evidence>
<dbReference type="EMBL" id="JAPWDV010000001">
    <property type="protein sequence ID" value="KAJ6224074.1"/>
    <property type="molecule type" value="Genomic_DNA"/>
</dbReference>
<gene>
    <name evidence="6" type="ORF">RDWZM_002619</name>
</gene>
<keyword evidence="7" id="KW-1185">Reference proteome</keyword>
<evidence type="ECO:0000256" key="1">
    <source>
        <dbReference type="ARBA" id="ARBA00004604"/>
    </source>
</evidence>
<dbReference type="PANTHER" id="PTHR18034">
    <property type="entry name" value="CELL CYCLE CONTROL PROTEIN CWF22-RELATED"/>
    <property type="match status" value="1"/>
</dbReference>
<dbReference type="InterPro" id="IPR016024">
    <property type="entry name" value="ARM-type_fold"/>
</dbReference>
<dbReference type="Gene3D" id="1.25.40.180">
    <property type="match status" value="1"/>
</dbReference>
<evidence type="ECO:0000256" key="4">
    <source>
        <dbReference type="SAM" id="MobiDB-lite"/>
    </source>
</evidence>
<feature type="region of interest" description="Disordered" evidence="4">
    <location>
        <begin position="1"/>
        <end position="75"/>
    </location>
</feature>
<reference evidence="6" key="1">
    <citation type="submission" date="2022-12" db="EMBL/GenBank/DDBJ databases">
        <title>Genome assemblies of Blomia tropicalis.</title>
        <authorList>
            <person name="Cui Y."/>
        </authorList>
    </citation>
    <scope>NUCLEOTIDE SEQUENCE</scope>
    <source>
        <tissue evidence="6">Adult mites</tissue>
    </source>
</reference>
<dbReference type="SMART" id="SM00544">
    <property type="entry name" value="MA3"/>
    <property type="match status" value="1"/>
</dbReference>
<evidence type="ECO:0000256" key="3">
    <source>
        <dbReference type="ARBA" id="ARBA00023242"/>
    </source>
</evidence>
<dbReference type="Pfam" id="PF02847">
    <property type="entry name" value="MA3"/>
    <property type="match status" value="1"/>
</dbReference>
<dbReference type="InterPro" id="IPR003891">
    <property type="entry name" value="Initiation_fac_eIF4g_MI"/>
</dbReference>